<feature type="compositionally biased region" description="Pro residues" evidence="1">
    <location>
        <begin position="36"/>
        <end position="46"/>
    </location>
</feature>
<feature type="compositionally biased region" description="Low complexity" evidence="1">
    <location>
        <begin position="214"/>
        <end position="247"/>
    </location>
</feature>
<keyword evidence="2" id="KW-0732">Signal</keyword>
<reference evidence="3 4" key="1">
    <citation type="journal article" date="2020" name="ISME J.">
        <title>Uncovering the hidden diversity of litter-decomposition mechanisms in mushroom-forming fungi.</title>
        <authorList>
            <person name="Floudas D."/>
            <person name="Bentzer J."/>
            <person name="Ahren D."/>
            <person name="Johansson T."/>
            <person name="Persson P."/>
            <person name="Tunlid A."/>
        </authorList>
    </citation>
    <scope>NUCLEOTIDE SEQUENCE [LARGE SCALE GENOMIC DNA]</scope>
    <source>
        <strain evidence="3 4">CBS 101986</strain>
    </source>
</reference>
<keyword evidence="4" id="KW-1185">Reference proteome</keyword>
<evidence type="ECO:0000256" key="1">
    <source>
        <dbReference type="SAM" id="MobiDB-lite"/>
    </source>
</evidence>
<dbReference type="EMBL" id="JAACJJ010000060">
    <property type="protein sequence ID" value="KAF5309154.1"/>
    <property type="molecule type" value="Genomic_DNA"/>
</dbReference>
<dbReference type="AlphaFoldDB" id="A0A8H5AQL7"/>
<protein>
    <submittedName>
        <fullName evidence="3">Uncharacterized protein</fullName>
    </submittedName>
</protein>
<evidence type="ECO:0000313" key="3">
    <source>
        <dbReference type="EMBL" id="KAF5309154.1"/>
    </source>
</evidence>
<evidence type="ECO:0000313" key="4">
    <source>
        <dbReference type="Proteomes" id="UP000567179"/>
    </source>
</evidence>
<feature type="region of interest" description="Disordered" evidence="1">
    <location>
        <begin position="160"/>
        <end position="179"/>
    </location>
</feature>
<dbReference type="Proteomes" id="UP000567179">
    <property type="component" value="Unassembled WGS sequence"/>
</dbReference>
<accession>A0A8H5AQL7</accession>
<feature type="signal peptide" evidence="2">
    <location>
        <begin position="1"/>
        <end position="22"/>
    </location>
</feature>
<feature type="chain" id="PRO_5034836479" evidence="2">
    <location>
        <begin position="23"/>
        <end position="256"/>
    </location>
</feature>
<comment type="caution">
    <text evidence="3">The sequence shown here is derived from an EMBL/GenBank/DDBJ whole genome shotgun (WGS) entry which is preliminary data.</text>
</comment>
<name>A0A8H5AQL7_9AGAR</name>
<feature type="region of interest" description="Disordered" evidence="1">
    <location>
        <begin position="189"/>
        <end position="256"/>
    </location>
</feature>
<proteinExistence type="predicted"/>
<feature type="region of interest" description="Disordered" evidence="1">
    <location>
        <begin position="26"/>
        <end position="54"/>
    </location>
</feature>
<organism evidence="3 4">
    <name type="scientific">Psilocybe cf. subviscida</name>
    <dbReference type="NCBI Taxonomy" id="2480587"/>
    <lineage>
        <taxon>Eukaryota</taxon>
        <taxon>Fungi</taxon>
        <taxon>Dikarya</taxon>
        <taxon>Basidiomycota</taxon>
        <taxon>Agaricomycotina</taxon>
        <taxon>Agaricomycetes</taxon>
        <taxon>Agaricomycetidae</taxon>
        <taxon>Agaricales</taxon>
        <taxon>Agaricineae</taxon>
        <taxon>Strophariaceae</taxon>
        <taxon>Psilocybe</taxon>
    </lineage>
</organism>
<evidence type="ECO:0000256" key="2">
    <source>
        <dbReference type="SAM" id="SignalP"/>
    </source>
</evidence>
<sequence length="256" mass="27258">MKLSNILQYWLLIAIAPLVSLAAPVKRPASRTPSPGSSPHPPPPATPDSHGFHSGQVVAVAPNNFVGADPASLSRNIVRMVIASAEHIITKATPEQRKASGGRHPAIITDGPHPGGHFTVAPVSHNPDPFRNGRPTIDAQHVVPHGHPLTGWIGLKPEQSKHEHMAAHTHHPDLPPHSVDHLRAEQHHYSGWIPGDPVKPHHSGPTTGQRSSHHSGQSSGSHGHTGSTSHQGSHSQPSSHSHQSSSSHDPKRQKKA</sequence>
<gene>
    <name evidence="3" type="ORF">D9619_012720</name>
</gene>